<feature type="chain" id="PRO_5014463558" evidence="2">
    <location>
        <begin position="18"/>
        <end position="670"/>
    </location>
</feature>
<gene>
    <name evidence="3" type="ORF">L207DRAFT_636230</name>
</gene>
<evidence type="ECO:0000313" key="3">
    <source>
        <dbReference type="EMBL" id="PMD37548.1"/>
    </source>
</evidence>
<evidence type="ECO:0000313" key="4">
    <source>
        <dbReference type="Proteomes" id="UP000235786"/>
    </source>
</evidence>
<reference evidence="3 4" key="1">
    <citation type="submission" date="2016-04" db="EMBL/GenBank/DDBJ databases">
        <title>A degradative enzymes factory behind the ericoid mycorrhizal symbiosis.</title>
        <authorList>
            <consortium name="DOE Joint Genome Institute"/>
            <person name="Martino E."/>
            <person name="Morin E."/>
            <person name="Grelet G."/>
            <person name="Kuo A."/>
            <person name="Kohler A."/>
            <person name="Daghino S."/>
            <person name="Barry K."/>
            <person name="Choi C."/>
            <person name="Cichocki N."/>
            <person name="Clum A."/>
            <person name="Copeland A."/>
            <person name="Hainaut M."/>
            <person name="Haridas S."/>
            <person name="Labutti K."/>
            <person name="Lindquist E."/>
            <person name="Lipzen A."/>
            <person name="Khouja H.-R."/>
            <person name="Murat C."/>
            <person name="Ohm R."/>
            <person name="Olson A."/>
            <person name="Spatafora J."/>
            <person name="Veneault-Fourrey C."/>
            <person name="Henrissat B."/>
            <person name="Grigoriev I."/>
            <person name="Martin F."/>
            <person name="Perotto S."/>
        </authorList>
    </citation>
    <scope>NUCLEOTIDE SEQUENCE [LARGE SCALE GENOMIC DNA]</scope>
    <source>
        <strain evidence="3 4">F</strain>
    </source>
</reference>
<evidence type="ECO:0000256" key="2">
    <source>
        <dbReference type="SAM" id="SignalP"/>
    </source>
</evidence>
<dbReference type="Proteomes" id="UP000235786">
    <property type="component" value="Unassembled WGS sequence"/>
</dbReference>
<feature type="region of interest" description="Disordered" evidence="1">
    <location>
        <begin position="556"/>
        <end position="598"/>
    </location>
</feature>
<keyword evidence="2" id="KW-0732">Signal</keyword>
<evidence type="ECO:0000256" key="1">
    <source>
        <dbReference type="SAM" id="MobiDB-lite"/>
    </source>
</evidence>
<dbReference type="AlphaFoldDB" id="A0A2J6RGC1"/>
<feature type="signal peptide" evidence="2">
    <location>
        <begin position="1"/>
        <end position="17"/>
    </location>
</feature>
<organism evidence="3 4">
    <name type="scientific">Hyaloscypha variabilis (strain UAMH 11265 / GT02V1 / F)</name>
    <name type="common">Meliniomyces variabilis</name>
    <dbReference type="NCBI Taxonomy" id="1149755"/>
    <lineage>
        <taxon>Eukaryota</taxon>
        <taxon>Fungi</taxon>
        <taxon>Dikarya</taxon>
        <taxon>Ascomycota</taxon>
        <taxon>Pezizomycotina</taxon>
        <taxon>Leotiomycetes</taxon>
        <taxon>Helotiales</taxon>
        <taxon>Hyaloscyphaceae</taxon>
        <taxon>Hyaloscypha</taxon>
        <taxon>Hyaloscypha variabilis</taxon>
    </lineage>
</organism>
<sequence>MSLSLFGLLALVSAVMAQTQNCVLEVPPNPLTAQGLATPYKMSGCDQTQFATEACFVEAAILDPATGAIQIYNPLIINQNSTRAGFDFITPIVPTLPDNAVVGIFFGSNAVTLTLTGDTSTCVNGDANGVFGQFAYCNTPAFFSAAFSAVSSGLIKIPPPGTSTKGTAQACPVTRDFRMVDMDQSDNVDSTYLLINGHILAQNTPANAKKYSNATEFNNGSDNLLLNAFLSPTLGCTAGTFEAPCITCASGSSAAMALNELQSQFFVPTRGPALVPLNDDFTVDAGNNGTVEQSLIKTNLYRAGVGQPQAADAANASSVTYCTRYAASGIFIALNEELFTDATSPAPAASNNLFTFMANRFATSFGPVPALGCQTIFGIDSPVNQTTDGNGVVIAATINTQVLQDILDGKILPLGQTSTSTSTTSVNTVSSTSSVSLSTSTLLNVNVDSTTSSLSTSTTTTSALSTTTSISSTSTTTVLVEVVSFFIFVLNLGGVTPGVTGSIGSFVVLEEIFVDLPGAASAACKHQFNSCASLAGSAFSGTDCLNQLNSCNGVASTASPTASTPGTTTATATVPATTSSSPAIATGAPQNNNNADAIAPATDASANCPAVPPLTVSSCTASATSTVTVTVSAGSGVASATGSAHRHIHSHLRHRAAEALKPTIQPHWRA</sequence>
<dbReference type="OrthoDB" id="3539785at2759"/>
<protein>
    <submittedName>
        <fullName evidence="3">Uncharacterized protein</fullName>
    </submittedName>
</protein>
<keyword evidence="4" id="KW-1185">Reference proteome</keyword>
<dbReference type="EMBL" id="KZ613949">
    <property type="protein sequence ID" value="PMD37548.1"/>
    <property type="molecule type" value="Genomic_DNA"/>
</dbReference>
<name>A0A2J6RGC1_HYAVF</name>
<accession>A0A2J6RGC1</accession>
<proteinExistence type="predicted"/>